<gene>
    <name evidence="1" type="ORF">KIN20_012654</name>
</gene>
<dbReference type="AlphaFoldDB" id="A0AAD5MTN3"/>
<keyword evidence="2" id="KW-1185">Reference proteome</keyword>
<reference evidence="1" key="1">
    <citation type="submission" date="2021-06" db="EMBL/GenBank/DDBJ databases">
        <title>Parelaphostrongylus tenuis whole genome reference sequence.</title>
        <authorList>
            <person name="Garwood T.J."/>
            <person name="Larsen P.A."/>
            <person name="Fountain-Jones N.M."/>
            <person name="Garbe J.R."/>
            <person name="Macchietto M.G."/>
            <person name="Kania S.A."/>
            <person name="Gerhold R.W."/>
            <person name="Richards J.E."/>
            <person name="Wolf T.M."/>
        </authorList>
    </citation>
    <scope>NUCLEOTIDE SEQUENCE</scope>
    <source>
        <strain evidence="1">MNPRO001-30</strain>
        <tissue evidence="1">Meninges</tissue>
    </source>
</reference>
<organism evidence="1 2">
    <name type="scientific">Parelaphostrongylus tenuis</name>
    <name type="common">Meningeal worm</name>
    <dbReference type="NCBI Taxonomy" id="148309"/>
    <lineage>
        <taxon>Eukaryota</taxon>
        <taxon>Metazoa</taxon>
        <taxon>Ecdysozoa</taxon>
        <taxon>Nematoda</taxon>
        <taxon>Chromadorea</taxon>
        <taxon>Rhabditida</taxon>
        <taxon>Rhabditina</taxon>
        <taxon>Rhabditomorpha</taxon>
        <taxon>Strongyloidea</taxon>
        <taxon>Metastrongylidae</taxon>
        <taxon>Parelaphostrongylus</taxon>
    </lineage>
</organism>
<evidence type="ECO:0000313" key="1">
    <source>
        <dbReference type="EMBL" id="KAJ1355311.1"/>
    </source>
</evidence>
<protein>
    <submittedName>
        <fullName evidence="1">Uncharacterized protein</fullName>
    </submittedName>
</protein>
<accession>A0AAD5MTN3</accession>
<evidence type="ECO:0000313" key="2">
    <source>
        <dbReference type="Proteomes" id="UP001196413"/>
    </source>
</evidence>
<dbReference type="Proteomes" id="UP001196413">
    <property type="component" value="Unassembled WGS sequence"/>
</dbReference>
<proteinExistence type="predicted"/>
<sequence>MFKKEPAVEERVSPSFRSLNWQGFKPVADYVYVNSLVYDDKVQKLCDRWYSCVVKDVNVGVEPMVHLSIGLASSSPSAAPQYSQMPNLLLQAQMQTTLALLLLGFSAVSAHHCASIPPALWCSSEELSKHCGFEKFCTRTVQLPASTERRSAGSIALNPV</sequence>
<dbReference type="EMBL" id="JAHQIW010002434">
    <property type="protein sequence ID" value="KAJ1355311.1"/>
    <property type="molecule type" value="Genomic_DNA"/>
</dbReference>
<name>A0AAD5MTN3_PARTN</name>
<comment type="caution">
    <text evidence="1">The sequence shown here is derived from an EMBL/GenBank/DDBJ whole genome shotgun (WGS) entry which is preliminary data.</text>
</comment>